<protein>
    <recommendedName>
        <fullName evidence="3">Transposase Tc1-like domain-containing protein</fullName>
    </recommendedName>
</protein>
<dbReference type="InterPro" id="IPR009057">
    <property type="entry name" value="Homeodomain-like_sf"/>
</dbReference>
<dbReference type="EMBL" id="KN819338">
    <property type="protein sequence ID" value="KIJ15200.1"/>
    <property type="molecule type" value="Genomic_DNA"/>
</dbReference>
<name>A0A0C9THS4_PAXIN</name>
<dbReference type="OrthoDB" id="3203937at2759"/>
<keyword evidence="2" id="KW-1185">Reference proteome</keyword>
<organism evidence="1 2">
    <name type="scientific">Paxillus involutus ATCC 200175</name>
    <dbReference type="NCBI Taxonomy" id="664439"/>
    <lineage>
        <taxon>Eukaryota</taxon>
        <taxon>Fungi</taxon>
        <taxon>Dikarya</taxon>
        <taxon>Basidiomycota</taxon>
        <taxon>Agaricomycotina</taxon>
        <taxon>Agaricomycetes</taxon>
        <taxon>Agaricomycetidae</taxon>
        <taxon>Boletales</taxon>
        <taxon>Paxilineae</taxon>
        <taxon>Paxillaceae</taxon>
        <taxon>Paxillus</taxon>
    </lineage>
</organism>
<reference evidence="2" key="2">
    <citation type="submission" date="2015-01" db="EMBL/GenBank/DDBJ databases">
        <title>Evolutionary Origins and Diversification of the Mycorrhizal Mutualists.</title>
        <authorList>
            <consortium name="DOE Joint Genome Institute"/>
            <consortium name="Mycorrhizal Genomics Consortium"/>
            <person name="Kohler A."/>
            <person name="Kuo A."/>
            <person name="Nagy L.G."/>
            <person name="Floudas D."/>
            <person name="Copeland A."/>
            <person name="Barry K.W."/>
            <person name="Cichocki N."/>
            <person name="Veneault-Fourrey C."/>
            <person name="LaButti K."/>
            <person name="Lindquist E.A."/>
            <person name="Lipzen A."/>
            <person name="Lundell T."/>
            <person name="Morin E."/>
            <person name="Murat C."/>
            <person name="Riley R."/>
            <person name="Ohm R."/>
            <person name="Sun H."/>
            <person name="Tunlid A."/>
            <person name="Henrissat B."/>
            <person name="Grigoriev I.V."/>
            <person name="Hibbett D.S."/>
            <person name="Martin F."/>
        </authorList>
    </citation>
    <scope>NUCLEOTIDE SEQUENCE [LARGE SCALE GENOMIC DNA]</scope>
    <source>
        <strain evidence="2">ATCC 200175</strain>
    </source>
</reference>
<sequence>MPGQRRHISDEVKNVIVTMSTQAEIPLTRKEIRALTGVAESTQRRINALYRRTGQVSAPPAVNGRSRTLNAMDVSFLEGLMERRPDITFNEMKKVLREVCNVEISKATLSRTLKQLGFTRKKVHYTMMVQSGVDASL</sequence>
<dbReference type="AlphaFoldDB" id="A0A0C9THS4"/>
<evidence type="ECO:0000313" key="1">
    <source>
        <dbReference type="EMBL" id="KIJ15200.1"/>
    </source>
</evidence>
<reference evidence="1 2" key="1">
    <citation type="submission" date="2014-06" db="EMBL/GenBank/DDBJ databases">
        <authorList>
            <consortium name="DOE Joint Genome Institute"/>
            <person name="Kuo A."/>
            <person name="Kohler A."/>
            <person name="Nagy L.G."/>
            <person name="Floudas D."/>
            <person name="Copeland A."/>
            <person name="Barry K.W."/>
            <person name="Cichocki N."/>
            <person name="Veneault-Fourrey C."/>
            <person name="LaButti K."/>
            <person name="Lindquist E.A."/>
            <person name="Lipzen A."/>
            <person name="Lundell T."/>
            <person name="Morin E."/>
            <person name="Murat C."/>
            <person name="Sun H."/>
            <person name="Tunlid A."/>
            <person name="Henrissat B."/>
            <person name="Grigoriev I.V."/>
            <person name="Hibbett D.S."/>
            <person name="Martin F."/>
            <person name="Nordberg H.P."/>
            <person name="Cantor M.N."/>
            <person name="Hua S.X."/>
        </authorList>
    </citation>
    <scope>NUCLEOTIDE SEQUENCE [LARGE SCALE GENOMIC DNA]</scope>
    <source>
        <strain evidence="1 2">ATCC 200175</strain>
    </source>
</reference>
<dbReference type="Proteomes" id="UP000053647">
    <property type="component" value="Unassembled WGS sequence"/>
</dbReference>
<evidence type="ECO:0000313" key="2">
    <source>
        <dbReference type="Proteomes" id="UP000053647"/>
    </source>
</evidence>
<dbReference type="HOGENOM" id="CLU_056788_9_0_1"/>
<gene>
    <name evidence="1" type="ORF">PAXINDRAFT_77660</name>
</gene>
<proteinExistence type="predicted"/>
<accession>A0A0C9THS4</accession>
<dbReference type="SUPFAM" id="SSF46689">
    <property type="entry name" value="Homeodomain-like"/>
    <property type="match status" value="1"/>
</dbReference>
<evidence type="ECO:0008006" key="3">
    <source>
        <dbReference type="Google" id="ProtNLM"/>
    </source>
</evidence>